<reference evidence="1 2" key="2">
    <citation type="submission" date="2013-11" db="EMBL/GenBank/DDBJ databases">
        <title>The Genome Sequence of Phytophthora parasitica INRA-310.</title>
        <authorList>
            <consortium name="The Broad Institute Genomics Platform"/>
            <person name="Russ C."/>
            <person name="Tyler B."/>
            <person name="Panabieres F."/>
            <person name="Shan W."/>
            <person name="Tripathy S."/>
            <person name="Grunwald N."/>
            <person name="Machado M."/>
            <person name="Johnson C.S."/>
            <person name="Arredondo F."/>
            <person name="Hong C."/>
            <person name="Coffey M."/>
            <person name="Young S.K."/>
            <person name="Zeng Q."/>
            <person name="Gargeya S."/>
            <person name="Fitzgerald M."/>
            <person name="Abouelleil A."/>
            <person name="Alvarado L."/>
            <person name="Chapman S.B."/>
            <person name="Gainer-Dewar J."/>
            <person name="Goldberg J."/>
            <person name="Griggs A."/>
            <person name="Gujja S."/>
            <person name="Hansen M."/>
            <person name="Howarth C."/>
            <person name="Imamovic A."/>
            <person name="Ireland A."/>
            <person name="Larimer J."/>
            <person name="McCowan C."/>
            <person name="Murphy C."/>
            <person name="Pearson M."/>
            <person name="Poon T.W."/>
            <person name="Priest M."/>
            <person name="Roberts A."/>
            <person name="Saif S."/>
            <person name="Shea T."/>
            <person name="Sykes S."/>
            <person name="Wortman J."/>
            <person name="Nusbaum C."/>
            <person name="Birren B."/>
        </authorList>
    </citation>
    <scope>NUCLEOTIDE SEQUENCE [LARGE SCALE GENOMIC DNA]</scope>
    <source>
        <strain evidence="1 2">INRA-310</strain>
    </source>
</reference>
<dbReference type="VEuPathDB" id="FungiDB:PPTG_17890"/>
<dbReference type="Proteomes" id="UP000018817">
    <property type="component" value="Unassembled WGS sequence"/>
</dbReference>
<dbReference type="GeneID" id="20186830"/>
<reference evidence="2" key="1">
    <citation type="submission" date="2011-12" db="EMBL/GenBank/DDBJ databases">
        <authorList>
            <consortium name="The Broad Institute Genome Sequencing Platform"/>
            <person name="Russ C."/>
            <person name="Tyler B."/>
            <person name="Panabieres F."/>
            <person name="Shan W."/>
            <person name="Tripathy S."/>
            <person name="Grunwald N."/>
            <person name="Machado M."/>
            <person name="Young S.K."/>
            <person name="Zeng Q."/>
            <person name="Gargeya S."/>
            <person name="Fitzgerald M."/>
            <person name="Haas B."/>
            <person name="Abouelleil A."/>
            <person name="Alvarado L."/>
            <person name="Arachchi H.M."/>
            <person name="Berlin A."/>
            <person name="Chapman S.B."/>
            <person name="Gearin G."/>
            <person name="Goldberg J."/>
            <person name="Griggs A."/>
            <person name="Gujja S."/>
            <person name="Hansen M."/>
            <person name="Heiman D."/>
            <person name="Howarth C."/>
            <person name="Larimer J."/>
            <person name="Lui A."/>
            <person name="MacDonald P.J.P."/>
            <person name="McCowen C."/>
            <person name="Montmayeur A."/>
            <person name="Murphy C."/>
            <person name="Neiman D."/>
            <person name="Pearson M."/>
            <person name="Priest M."/>
            <person name="Roberts A."/>
            <person name="Saif S."/>
            <person name="Shea T."/>
            <person name="Sisk P."/>
            <person name="Stolte C."/>
            <person name="Sykes S."/>
            <person name="Wortman J."/>
            <person name="Nusbaum C."/>
            <person name="Birren B."/>
        </authorList>
    </citation>
    <scope>NUCLEOTIDE SEQUENCE [LARGE SCALE GENOMIC DNA]</scope>
    <source>
        <strain evidence="2">INRA-310</strain>
    </source>
</reference>
<evidence type="ECO:0000313" key="2">
    <source>
        <dbReference type="Proteomes" id="UP000018817"/>
    </source>
</evidence>
<sequence>MLNLMRHWWNQSIHQHKAIISDSQIKMQNRLRRKLFAGVWSLLKNYWVAVLS</sequence>
<accession>W2PKX7</accession>
<protein>
    <submittedName>
        <fullName evidence="1">Uncharacterized protein</fullName>
    </submittedName>
</protein>
<dbReference type="RefSeq" id="XP_008914011.1">
    <property type="nucleotide sequence ID" value="XM_008915763.1"/>
</dbReference>
<evidence type="ECO:0000313" key="1">
    <source>
        <dbReference type="EMBL" id="ETN00690.1"/>
    </source>
</evidence>
<proteinExistence type="predicted"/>
<dbReference type="EMBL" id="KI669635">
    <property type="protein sequence ID" value="ETN00690.1"/>
    <property type="molecule type" value="Genomic_DNA"/>
</dbReference>
<name>W2PKX7_PHYN3</name>
<dbReference type="AlphaFoldDB" id="W2PKX7"/>
<gene>
    <name evidence="1" type="ORF">PPTG_17890</name>
</gene>
<organism evidence="1 2">
    <name type="scientific">Phytophthora nicotianae (strain INRA-310)</name>
    <name type="common">Phytophthora parasitica</name>
    <dbReference type="NCBI Taxonomy" id="761204"/>
    <lineage>
        <taxon>Eukaryota</taxon>
        <taxon>Sar</taxon>
        <taxon>Stramenopiles</taxon>
        <taxon>Oomycota</taxon>
        <taxon>Peronosporomycetes</taxon>
        <taxon>Peronosporales</taxon>
        <taxon>Peronosporaceae</taxon>
        <taxon>Phytophthora</taxon>
    </lineage>
</organism>